<accession>A0AAT9GNS3</accession>
<sequence length="133" mass="15645">MDTLVNLHKQDVDLLVKIQVNPYSPFMRDLHYTHIKNYVKGFMYTLGNLDYLVTVRGNYFITSPYLMWTIELDDGTYISEYHVDKQNLVNLTKEINEGDIIVSTKELTFAHGFSVPYEVFKSNKWEMPKIVIE</sequence>
<evidence type="ECO:0000313" key="1">
    <source>
        <dbReference type="EMBL" id="BFH72538.1"/>
    </source>
</evidence>
<dbReference type="AlphaFoldDB" id="A0AAT9GNS3"/>
<dbReference type="GeneID" id="92353414"/>
<protein>
    <submittedName>
        <fullName evidence="1">Uncharacterized protein</fullName>
    </submittedName>
</protein>
<name>A0AAT9GNS3_9CREN</name>
<dbReference type="KEGG" id="sjv:SJAV_04820"/>
<dbReference type="RefSeq" id="WP_369610753.1">
    <property type="nucleotide sequence ID" value="NZ_AP031322.1"/>
</dbReference>
<reference evidence="1" key="1">
    <citation type="submission" date="2024-03" db="EMBL/GenBank/DDBJ databases">
        <title>Complete genome sequence of Sulfurisphaera javensis strain KD-1.</title>
        <authorList>
            <person name="Sakai H."/>
            <person name="Nur N."/>
            <person name="Suwanto A."/>
            <person name="Kurosawa N."/>
        </authorList>
    </citation>
    <scope>NUCLEOTIDE SEQUENCE</scope>
    <source>
        <strain evidence="1">KD-1</strain>
    </source>
</reference>
<proteinExistence type="predicted"/>
<dbReference type="EMBL" id="AP031322">
    <property type="protein sequence ID" value="BFH72538.1"/>
    <property type="molecule type" value="Genomic_DNA"/>
</dbReference>
<organism evidence="1">
    <name type="scientific">Sulfurisphaera javensis</name>
    <dbReference type="NCBI Taxonomy" id="2049879"/>
    <lineage>
        <taxon>Archaea</taxon>
        <taxon>Thermoproteota</taxon>
        <taxon>Thermoprotei</taxon>
        <taxon>Sulfolobales</taxon>
        <taxon>Sulfolobaceae</taxon>
        <taxon>Sulfurisphaera</taxon>
    </lineage>
</organism>
<gene>
    <name evidence="1" type="ORF">SJAV_04820</name>
</gene>